<proteinExistence type="inferred from homology"/>
<dbReference type="InterPro" id="IPR008587">
    <property type="entry name" value="FPP_plant"/>
</dbReference>
<feature type="coiled-coil region" evidence="3">
    <location>
        <begin position="810"/>
        <end position="954"/>
    </location>
</feature>
<feature type="compositionally biased region" description="Basic and acidic residues" evidence="4">
    <location>
        <begin position="976"/>
        <end position="987"/>
    </location>
</feature>
<evidence type="ECO:0000256" key="3">
    <source>
        <dbReference type="SAM" id="Coils"/>
    </source>
</evidence>
<comment type="similarity">
    <text evidence="1">Belongs to the FPP family.</text>
</comment>
<accession>A0AA87ZYC0</accession>
<feature type="compositionally biased region" description="Low complexity" evidence="4">
    <location>
        <begin position="1054"/>
        <end position="1067"/>
    </location>
</feature>
<keyword evidence="2 3" id="KW-0175">Coiled coil</keyword>
<dbReference type="PANTHER" id="PTHR31580:SF4">
    <property type="entry name" value="FILAMENT-LIKE PLANT PROTEIN 6"/>
    <property type="match status" value="1"/>
</dbReference>
<evidence type="ECO:0008006" key="7">
    <source>
        <dbReference type="Google" id="ProtNLM"/>
    </source>
</evidence>
<feature type="compositionally biased region" description="Polar residues" evidence="4">
    <location>
        <begin position="541"/>
        <end position="555"/>
    </location>
</feature>
<dbReference type="Proteomes" id="UP001187192">
    <property type="component" value="Unassembled WGS sequence"/>
</dbReference>
<feature type="coiled-coil region" evidence="3">
    <location>
        <begin position="354"/>
        <end position="381"/>
    </location>
</feature>
<evidence type="ECO:0000313" key="6">
    <source>
        <dbReference type="Proteomes" id="UP001187192"/>
    </source>
</evidence>
<feature type="region of interest" description="Disordered" evidence="4">
    <location>
        <begin position="531"/>
        <end position="567"/>
    </location>
</feature>
<feature type="region of interest" description="Disordered" evidence="4">
    <location>
        <begin position="968"/>
        <end position="1087"/>
    </location>
</feature>
<feature type="compositionally biased region" description="Polar residues" evidence="4">
    <location>
        <begin position="431"/>
        <end position="447"/>
    </location>
</feature>
<reference evidence="5" key="1">
    <citation type="submission" date="2023-07" db="EMBL/GenBank/DDBJ databases">
        <title>draft genome sequence of fig (Ficus carica).</title>
        <authorList>
            <person name="Takahashi T."/>
            <person name="Nishimura K."/>
        </authorList>
    </citation>
    <scope>NUCLEOTIDE SEQUENCE</scope>
</reference>
<evidence type="ECO:0000256" key="4">
    <source>
        <dbReference type="SAM" id="MobiDB-lite"/>
    </source>
</evidence>
<dbReference type="EMBL" id="BTGU01000005">
    <property type="protein sequence ID" value="GMN35743.1"/>
    <property type="molecule type" value="Genomic_DNA"/>
</dbReference>
<keyword evidence="6" id="KW-1185">Reference proteome</keyword>
<protein>
    <recommendedName>
        <fullName evidence="7">Filament-like plant protein 4</fullName>
    </recommendedName>
</protein>
<evidence type="ECO:0000256" key="2">
    <source>
        <dbReference type="ARBA" id="ARBA00023054"/>
    </source>
</evidence>
<sequence length="1087" mass="120346">MDRRSWPWKKKSTDKAAAEKAAVAADAAAAALASAGSQAEESYKKPSYVQISVEQYAHLSGLEDQVKTYEDQMKTLDDQISELNEKLSAAQSEMTNKDNLVKQHAKVAEEAVSGWEKAEAEAVALKNHLETVTLSKLTAEDRAAHLDGALKECMRQIRNLKEEHEEKLQELVLTKNKQCEKIKLELEAKLANLEQDLRRSAAENAAISRSLQERSNMLIKISEEKAQAEAEIEHLKGNIESCEREINSLKYELHVSSKELEIRNEEKNMSMRSAEVANKQHMEGVKKIAKLEAECQRLRGLVRKKLPGPAAVAQMKLEVESLGREYGEARVRRSPVKPSSPHLSPATEFSLDHLQKYQKENEFLTERLLAMEEETKMLKEALAKRNSELQVSRSMCAKTATKLQSLEAHIQINNQHKTSPKSIVQISAEGSFSQNASNPPSLTSMSEDGNEDDRSCADSWATALISELSQIKKEKSNEKLNKAEKPNHLNLMDDFLEMEKLACLSNESNGAISVSDSANSKISEIVNHGASEVNGKEEQCDSNSLANQQPSSNGRSPELSPGSDSERLPLMKLRSRISLLLESVSKDTDVGTILEDIKHAIQETHDTLHQHTVSCISEDVHCSDSGCNDRRANPEDAGLTSEKEIALSRPARETGEIIREDLAAAISQIHDFVLFLGKEAMGVHDTSTEGNGFNQRIEEFSVTFNKVIHSDLHLNDFVLDLSCVLAKASELRFSVLGFKGNEAETNSPDCIDKVVLPENKVVQKDSSEIYQNGCAHIPNSTSDPEVPDDGNIVSSYQSNAKSCNISLEEYEQLKSEKDNLALDLARCTENLEMTKSQLQETEQLLAEARSQLASAQKSNSLSETQLKCMAESYRSLESRALELETELNLLRSKTESVESELQEEKKNHQDALARCKELQEQLQRNENTAENEVKANQEKELAAAAEKLAECQETIFVLGKQLKNLRPQSEFMASPHSERSQKGKGLNEDEPTTSGMNLPESEQAELETATSAKLNQVGAESPIDVYSAPLSPSDTESNILRSPINSKNPRLKSPKSGSSSSSSSAPTPEKHSRGFSRFFSSKGKNGH</sequence>
<feature type="compositionally biased region" description="Low complexity" evidence="4">
    <location>
        <begin position="1075"/>
        <end position="1087"/>
    </location>
</feature>
<dbReference type="PANTHER" id="PTHR31580">
    <property type="entry name" value="FILAMENT-LIKE PLANT PROTEIN 4"/>
    <property type="match status" value="1"/>
</dbReference>
<dbReference type="Pfam" id="PF05911">
    <property type="entry name" value="FPP"/>
    <property type="match status" value="1"/>
</dbReference>
<feature type="coiled-coil region" evidence="3">
    <location>
        <begin position="59"/>
        <end position="100"/>
    </location>
</feature>
<feature type="region of interest" description="Disordered" evidence="4">
    <location>
        <begin position="431"/>
        <end position="456"/>
    </location>
</feature>
<gene>
    <name evidence="5" type="ORF">TIFTF001_005488</name>
</gene>
<evidence type="ECO:0000313" key="5">
    <source>
        <dbReference type="EMBL" id="GMN35743.1"/>
    </source>
</evidence>
<feature type="compositionally biased region" description="Polar residues" evidence="4">
    <location>
        <begin position="1030"/>
        <end position="1048"/>
    </location>
</feature>
<organism evidence="5 6">
    <name type="scientific">Ficus carica</name>
    <name type="common">Common fig</name>
    <dbReference type="NCBI Taxonomy" id="3494"/>
    <lineage>
        <taxon>Eukaryota</taxon>
        <taxon>Viridiplantae</taxon>
        <taxon>Streptophyta</taxon>
        <taxon>Embryophyta</taxon>
        <taxon>Tracheophyta</taxon>
        <taxon>Spermatophyta</taxon>
        <taxon>Magnoliopsida</taxon>
        <taxon>eudicotyledons</taxon>
        <taxon>Gunneridae</taxon>
        <taxon>Pentapetalae</taxon>
        <taxon>rosids</taxon>
        <taxon>fabids</taxon>
        <taxon>Rosales</taxon>
        <taxon>Moraceae</taxon>
        <taxon>Ficeae</taxon>
        <taxon>Ficus</taxon>
    </lineage>
</organism>
<feature type="coiled-coil region" evidence="3">
    <location>
        <begin position="143"/>
        <end position="252"/>
    </location>
</feature>
<comment type="caution">
    <text evidence="5">The sequence shown here is derived from an EMBL/GenBank/DDBJ whole genome shotgun (WGS) entry which is preliminary data.</text>
</comment>
<evidence type="ECO:0000256" key="1">
    <source>
        <dbReference type="ARBA" id="ARBA00005921"/>
    </source>
</evidence>
<name>A0AA87ZYC0_FICCA</name>
<dbReference type="AlphaFoldDB" id="A0AA87ZYC0"/>